<dbReference type="EMBL" id="CARXXK010001712">
    <property type="protein sequence ID" value="CAI6377344.1"/>
    <property type="molecule type" value="Genomic_DNA"/>
</dbReference>
<evidence type="ECO:0000259" key="2">
    <source>
        <dbReference type="PROSITE" id="PS50994"/>
    </source>
</evidence>
<dbReference type="GO" id="GO:0003676">
    <property type="term" value="F:nucleic acid binding"/>
    <property type="evidence" value="ECO:0007669"/>
    <property type="project" value="InterPro"/>
</dbReference>
<dbReference type="InterPro" id="IPR001584">
    <property type="entry name" value="Integrase_cat-core"/>
</dbReference>
<dbReference type="InterPro" id="IPR043502">
    <property type="entry name" value="DNA/RNA_pol_sf"/>
</dbReference>
<dbReference type="Pfam" id="PF03564">
    <property type="entry name" value="DUF1759"/>
    <property type="match status" value="1"/>
</dbReference>
<feature type="region of interest" description="Disordered" evidence="1">
    <location>
        <begin position="308"/>
        <end position="328"/>
    </location>
</feature>
<dbReference type="PANTHER" id="PTHR47331:SF1">
    <property type="entry name" value="GAG-LIKE PROTEIN"/>
    <property type="match status" value="1"/>
</dbReference>
<dbReference type="InterPro" id="IPR040676">
    <property type="entry name" value="DUF5641"/>
</dbReference>
<dbReference type="InterPro" id="IPR012337">
    <property type="entry name" value="RNaseH-like_sf"/>
</dbReference>
<organism evidence="3 4">
    <name type="scientific">Macrosiphum euphorbiae</name>
    <name type="common">potato aphid</name>
    <dbReference type="NCBI Taxonomy" id="13131"/>
    <lineage>
        <taxon>Eukaryota</taxon>
        <taxon>Metazoa</taxon>
        <taxon>Ecdysozoa</taxon>
        <taxon>Arthropoda</taxon>
        <taxon>Hexapoda</taxon>
        <taxon>Insecta</taxon>
        <taxon>Pterygota</taxon>
        <taxon>Neoptera</taxon>
        <taxon>Paraneoptera</taxon>
        <taxon>Hemiptera</taxon>
        <taxon>Sternorrhyncha</taxon>
        <taxon>Aphidomorpha</taxon>
        <taxon>Aphidoidea</taxon>
        <taxon>Aphididae</taxon>
        <taxon>Macrosiphini</taxon>
        <taxon>Macrosiphum</taxon>
    </lineage>
</organism>
<reference evidence="3 4" key="1">
    <citation type="submission" date="2023-01" db="EMBL/GenBank/DDBJ databases">
        <authorList>
            <person name="Whitehead M."/>
        </authorList>
    </citation>
    <scope>NUCLEOTIDE SEQUENCE [LARGE SCALE GENOMIC DNA]</scope>
</reference>
<dbReference type="Proteomes" id="UP001160148">
    <property type="component" value="Unassembled WGS sequence"/>
</dbReference>
<dbReference type="InterPro" id="IPR008042">
    <property type="entry name" value="Retrotrans_Pao"/>
</dbReference>
<sequence>MPDLEDKESKEQERVERRRIKATFKRDSAIASIRAIHALSVKASTNSDVVPKFLVAARNLNSLWTQFELEDSMALECMIALGTYAKYSEVLPSEIRALVDESISVAEALTPTETPDAVPPKIQRSSRLPEIPLPSFDGELSGWPVFRDRFTVRVVKDTELTNIERFYYLLGCLTGEALHAVRNIPVSESTYDLAWSTLVERFDKPRQLATIIVDKLITAPVHSQETVESLKDFISLFSDHVSVLKSLNIPNLGEFLLFALSARCLPLFTRKAFEETNNTEFPEFSDIAAYVKARVSLLEAVNCSNVPKHPAHTHSQSKPVPTRFGSKGSKVSLLSSKTDAPTSSKCLFCSGSHASVACNEFSKMSLDERYDVARKTRICFRCLNSTHWSNHCKTAKPCTKCSGRHHTLLHPVSKPSSSSDSTPAVTASTTSSITSSLNKTTVLLGTALVHVRDRAGYMQSVRVLIDSASQITAMSIACVDRLGLKRSRWTAPITGLTGVSIPTISGKVNCYMTPRHTTDPTFSLTAWVMPTIVSDMPSQHLPKLIKDKYSHLALADPHFDRSASIDMLLGADVFARIMDGKRVSIDDSLPVAYGSVFGWVLIGELPVQPYHCNTAVSLSVSLEGLVQRFWQLEEPDEAPTTFTSDGQCESIYASESRRDNFGRFLVPLPFIPKHRDETFPGSRNIAERRFQNLERKLQNDDVLYTAYKHFMSEYETLGHMSAATEPGAYFIPHHPVFKLNCPSSKIRVVFDGSAKAASLLSLNQCLYAGPKLQLDIVDILFRFRLHQFVFTADVCKMYRQILVLPEYRRFQHILWRPSPLDELKEYQLNTVTYGINSAPFLALRVLKDIADNDCTGFPEVQLGLREQTYVDDICLGADTEDELLTLQSNLCSVLKRAGLELKKWSSNTVPVLEAVSPEDRVMESLSFDEDVCETTKVLGLQWDPAKDIFKFNGHSTTAVVTKRAILSTIARIFDPIGFLAPVTFYAKHILHEIWEEELAWDDPLPPKLCQNWKTFTDELPVLSEIKIPRYVATQRQSYVELCGFCDASERGFAAVVYLRVTVSDDDVSVFLLGSKTKMAPMKTVSIPRLELCASVLLARWMARILKMFDGKLTINGLYAWSDSQVALAWLMNSHVSFKVFISNRVHQVRQLIPSCRWLYVRSAENPADCASRGILPSELPVHALYWSGPTFLKNPIETWSMLVPSVPVEQLPEFKPVSLAVQVTSNKEWFCRFSSFINMIKVVAWMRRFIGLCKKRTYSNNFLSREEINHSLMVIVQSSQQRWFPELILDLSRGRGAARPLSSLRPFLNSQNIVCVGGRLLKSDLADAEKHPMLLSKESHLSLLIARHWHLVTCHSGPRVITSLIIRQFWILSMRSVIRKVIGQCTPCVRAIAQSPHPVMGNLPSSRVQACRPFSKVGVDYAGPLPMRESKLRKSRHYKIYVSVFVCMVTKAVHLEIVTELSTAAFLAGFDRFVARRGLPTDVYSDCGTNFKGASKYLFEVINDPANHHLLSSHSFCTWHFNPPAAPHFGGLWEAAVRSFKTLLVRTVGDHTLTMEEMSTLLCRIEAVLNSRPLTPMTASPLDLDYLSPGHFLIGQPLLAVPDLNIPEGRSNVLTRWKLLHQCHQSFWRRWSTEYLASLQVRGKWTTDVPNIQVGQMVVIKNNQIPPTSWRLGRILEANPGQDGVIRVAKILTSTGELTRPVVKLVLLPMD</sequence>
<dbReference type="GO" id="GO:0015074">
    <property type="term" value="P:DNA integration"/>
    <property type="evidence" value="ECO:0007669"/>
    <property type="project" value="InterPro"/>
</dbReference>
<dbReference type="Gene3D" id="3.10.10.10">
    <property type="entry name" value="HIV Type 1 Reverse Transcriptase, subunit A, domain 1"/>
    <property type="match status" value="1"/>
</dbReference>
<keyword evidence="4" id="KW-1185">Reference proteome</keyword>
<protein>
    <recommendedName>
        <fullName evidence="2">Integrase catalytic domain-containing protein</fullName>
    </recommendedName>
</protein>
<dbReference type="InterPro" id="IPR043128">
    <property type="entry name" value="Rev_trsase/Diguanyl_cyclase"/>
</dbReference>
<accession>A0AAV0Y8Q8</accession>
<name>A0AAV0Y8Q8_9HEMI</name>
<dbReference type="Gene3D" id="2.40.70.10">
    <property type="entry name" value="Acid Proteases"/>
    <property type="match status" value="1"/>
</dbReference>
<dbReference type="InterPro" id="IPR005312">
    <property type="entry name" value="DUF1759"/>
</dbReference>
<evidence type="ECO:0000313" key="3">
    <source>
        <dbReference type="EMBL" id="CAI6377344.1"/>
    </source>
</evidence>
<proteinExistence type="predicted"/>
<evidence type="ECO:0000256" key="1">
    <source>
        <dbReference type="SAM" id="MobiDB-lite"/>
    </source>
</evidence>
<comment type="caution">
    <text evidence="3">The sequence shown here is derived from an EMBL/GenBank/DDBJ whole genome shotgun (WGS) entry which is preliminary data.</text>
</comment>
<dbReference type="SUPFAM" id="SSF56672">
    <property type="entry name" value="DNA/RNA polymerases"/>
    <property type="match status" value="1"/>
</dbReference>
<dbReference type="InterPro" id="IPR021109">
    <property type="entry name" value="Peptidase_aspartic_dom_sf"/>
</dbReference>
<dbReference type="Gene3D" id="3.30.70.270">
    <property type="match status" value="1"/>
</dbReference>
<dbReference type="PANTHER" id="PTHR47331">
    <property type="entry name" value="PHD-TYPE DOMAIN-CONTAINING PROTEIN"/>
    <property type="match status" value="1"/>
</dbReference>
<dbReference type="SUPFAM" id="SSF53098">
    <property type="entry name" value="Ribonuclease H-like"/>
    <property type="match status" value="1"/>
</dbReference>
<dbReference type="PROSITE" id="PS50994">
    <property type="entry name" value="INTEGRASE"/>
    <property type="match status" value="1"/>
</dbReference>
<evidence type="ECO:0000313" key="4">
    <source>
        <dbReference type="Proteomes" id="UP001160148"/>
    </source>
</evidence>
<feature type="domain" description="Integrase catalytic" evidence="2">
    <location>
        <begin position="1409"/>
        <end position="1597"/>
    </location>
</feature>
<dbReference type="Gene3D" id="3.30.420.10">
    <property type="entry name" value="Ribonuclease H-like superfamily/Ribonuclease H"/>
    <property type="match status" value="1"/>
</dbReference>
<dbReference type="GO" id="GO:0071897">
    <property type="term" value="P:DNA biosynthetic process"/>
    <property type="evidence" value="ECO:0007669"/>
    <property type="project" value="UniProtKB-ARBA"/>
</dbReference>
<dbReference type="Pfam" id="PF05380">
    <property type="entry name" value="Peptidase_A17"/>
    <property type="match status" value="1"/>
</dbReference>
<dbReference type="InterPro" id="IPR036397">
    <property type="entry name" value="RNaseH_sf"/>
</dbReference>
<gene>
    <name evidence="3" type="ORF">MEUPH1_LOCUS30620</name>
</gene>
<dbReference type="Pfam" id="PF18701">
    <property type="entry name" value="DUF5641"/>
    <property type="match status" value="1"/>
</dbReference>
<dbReference type="GO" id="GO:0042575">
    <property type="term" value="C:DNA polymerase complex"/>
    <property type="evidence" value="ECO:0007669"/>
    <property type="project" value="UniProtKB-ARBA"/>
</dbReference>